<keyword evidence="2" id="KW-1185">Reference proteome</keyword>
<dbReference type="Proteomes" id="UP001153269">
    <property type="component" value="Unassembled WGS sequence"/>
</dbReference>
<comment type="caution">
    <text evidence="1">The sequence shown here is derived from an EMBL/GenBank/DDBJ whole genome shotgun (WGS) entry which is preliminary data.</text>
</comment>
<proteinExistence type="predicted"/>
<dbReference type="AlphaFoldDB" id="A0A9N7ZE04"/>
<evidence type="ECO:0000313" key="1">
    <source>
        <dbReference type="EMBL" id="CAB1460920.1"/>
    </source>
</evidence>
<name>A0A9N7ZE04_PLEPL</name>
<protein>
    <submittedName>
        <fullName evidence="1">Uncharacterized protein</fullName>
    </submittedName>
</protein>
<gene>
    <name evidence="1" type="ORF">PLEPLA_LOCUS48794</name>
</gene>
<accession>A0A9N7ZE04</accession>
<evidence type="ECO:0000313" key="2">
    <source>
        <dbReference type="Proteomes" id="UP001153269"/>
    </source>
</evidence>
<reference evidence="1" key="1">
    <citation type="submission" date="2020-03" db="EMBL/GenBank/DDBJ databases">
        <authorList>
            <person name="Weist P."/>
        </authorList>
    </citation>
    <scope>NUCLEOTIDE SEQUENCE</scope>
</reference>
<organism evidence="1 2">
    <name type="scientific">Pleuronectes platessa</name>
    <name type="common">European plaice</name>
    <dbReference type="NCBI Taxonomy" id="8262"/>
    <lineage>
        <taxon>Eukaryota</taxon>
        <taxon>Metazoa</taxon>
        <taxon>Chordata</taxon>
        <taxon>Craniata</taxon>
        <taxon>Vertebrata</taxon>
        <taxon>Euteleostomi</taxon>
        <taxon>Actinopterygii</taxon>
        <taxon>Neopterygii</taxon>
        <taxon>Teleostei</taxon>
        <taxon>Neoteleostei</taxon>
        <taxon>Acanthomorphata</taxon>
        <taxon>Carangaria</taxon>
        <taxon>Pleuronectiformes</taxon>
        <taxon>Pleuronectoidei</taxon>
        <taxon>Pleuronectidae</taxon>
        <taxon>Pleuronectes</taxon>
    </lineage>
</organism>
<dbReference type="EMBL" id="CADEAL010004500">
    <property type="protein sequence ID" value="CAB1460920.1"/>
    <property type="molecule type" value="Genomic_DNA"/>
</dbReference>
<sequence>MGKTAALGLKLLWTMGCPPTKITSQKMFLPPPQAFSAHTFQLPTNRLLEHQLLRTRTPSFSLNLKQAHCR</sequence>